<dbReference type="AlphaFoldDB" id="A0A4R2IJ87"/>
<feature type="chain" id="PRO_5021006319" evidence="1">
    <location>
        <begin position="22"/>
        <end position="103"/>
    </location>
</feature>
<name>A0A4R2IJ87_9GAMM</name>
<evidence type="ECO:0000313" key="2">
    <source>
        <dbReference type="EMBL" id="TCO42775.1"/>
    </source>
</evidence>
<keyword evidence="3" id="KW-1185">Reference proteome</keyword>
<evidence type="ECO:0000256" key="1">
    <source>
        <dbReference type="SAM" id="SignalP"/>
    </source>
</evidence>
<protein>
    <submittedName>
        <fullName evidence="2">Uncharacterized protein</fullName>
    </submittedName>
</protein>
<dbReference type="Proteomes" id="UP000294862">
    <property type="component" value="Unassembled WGS sequence"/>
</dbReference>
<dbReference type="PROSITE" id="PS51257">
    <property type="entry name" value="PROKAR_LIPOPROTEIN"/>
    <property type="match status" value="1"/>
</dbReference>
<feature type="signal peptide" evidence="1">
    <location>
        <begin position="1"/>
        <end position="21"/>
    </location>
</feature>
<sequence length="103" mass="10790">MNRHILSTLLVLALAPATSFASCEIDCTAGSACAPVNDSNPVIVNLAVSEAQSCGATVNQSIAVIYENPNSHLCLYKFAEFVVTSTPVTSGSNLSYEATYCIN</sequence>
<evidence type="ECO:0000313" key="3">
    <source>
        <dbReference type="Proteomes" id="UP000294862"/>
    </source>
</evidence>
<reference evidence="2 3" key="1">
    <citation type="journal article" date="2015" name="Stand. Genomic Sci.">
        <title>Genomic Encyclopedia of Bacterial and Archaeal Type Strains, Phase III: the genomes of soil and plant-associated and newly described type strains.</title>
        <authorList>
            <person name="Whitman W.B."/>
            <person name="Woyke T."/>
            <person name="Klenk H.P."/>
            <person name="Zhou Y."/>
            <person name="Lilburn T.G."/>
            <person name="Beck B.J."/>
            <person name="De Vos P."/>
            <person name="Vandamme P."/>
            <person name="Eisen J.A."/>
            <person name="Garrity G."/>
            <person name="Hugenholtz P."/>
            <person name="Kyrpides N.C."/>
        </authorList>
    </citation>
    <scope>NUCLEOTIDE SEQUENCE [LARGE SCALE GENOMIC DNA]</scope>
    <source>
        <strain evidence="2 3">A3</strain>
    </source>
</reference>
<dbReference type="EMBL" id="SLWQ01000001">
    <property type="protein sequence ID" value="TCO42775.1"/>
    <property type="molecule type" value="Genomic_DNA"/>
</dbReference>
<proteinExistence type="predicted"/>
<keyword evidence="1" id="KW-0732">Signal</keyword>
<comment type="caution">
    <text evidence="2">The sequence shown here is derived from an EMBL/GenBank/DDBJ whole genome shotgun (WGS) entry which is preliminary data.</text>
</comment>
<dbReference type="RefSeq" id="WP_131992086.1">
    <property type="nucleotide sequence ID" value="NZ_SLWQ01000001.1"/>
</dbReference>
<organism evidence="2 3">
    <name type="scientific">Dokdonella fugitiva</name>
    <dbReference type="NCBI Taxonomy" id="328517"/>
    <lineage>
        <taxon>Bacteria</taxon>
        <taxon>Pseudomonadati</taxon>
        <taxon>Pseudomonadota</taxon>
        <taxon>Gammaproteobacteria</taxon>
        <taxon>Lysobacterales</taxon>
        <taxon>Rhodanobacteraceae</taxon>
        <taxon>Dokdonella</taxon>
    </lineage>
</organism>
<gene>
    <name evidence="2" type="ORF">EV148_101181</name>
</gene>
<accession>A0A4R2IJ87</accession>